<keyword evidence="1" id="KW-0809">Transit peptide</keyword>
<dbReference type="PANTHER" id="PTHR31750">
    <property type="entry name" value="PROTEIN STAY-GREEN 1, CHLOROPLASTIC-RELATED"/>
    <property type="match status" value="1"/>
</dbReference>
<evidence type="ECO:0000313" key="4">
    <source>
        <dbReference type="Proteomes" id="UP001180087"/>
    </source>
</evidence>
<evidence type="ECO:0000313" key="3">
    <source>
        <dbReference type="EMBL" id="WLV24629.1"/>
    </source>
</evidence>
<dbReference type="EMBL" id="CP129113">
    <property type="protein sequence ID" value="WLV24629.1"/>
    <property type="molecule type" value="Genomic_DNA"/>
</dbReference>
<organism evidence="3 4">
    <name type="scientific">Aciduricibacillus chroicocephali</name>
    <dbReference type="NCBI Taxonomy" id="3054939"/>
    <lineage>
        <taxon>Bacteria</taxon>
        <taxon>Bacillati</taxon>
        <taxon>Bacillota</taxon>
        <taxon>Bacilli</taxon>
        <taxon>Bacillales</taxon>
        <taxon>Bacillaceae</taxon>
        <taxon>Aciduricibacillus</taxon>
    </lineage>
</organism>
<evidence type="ECO:0000256" key="1">
    <source>
        <dbReference type="ARBA" id="ARBA00022946"/>
    </source>
</evidence>
<dbReference type="InterPro" id="IPR024438">
    <property type="entry name" value="Staygreen"/>
</dbReference>
<dbReference type="RefSeq" id="WP_348027850.1">
    <property type="nucleotide sequence ID" value="NZ_CP129113.1"/>
</dbReference>
<protein>
    <submittedName>
        <fullName evidence="3">Staygreen family protein</fullName>
    </submittedName>
</protein>
<feature type="domain" description="Staygreen protein" evidence="2">
    <location>
        <begin position="3"/>
        <end position="147"/>
    </location>
</feature>
<proteinExistence type="predicted"/>
<accession>A0ABY9KUQ5</accession>
<dbReference type="Proteomes" id="UP001180087">
    <property type="component" value="Chromosome"/>
</dbReference>
<reference evidence="3" key="1">
    <citation type="submission" date="2023-06" db="EMBL/GenBank/DDBJ databases">
        <title>A Treasure from Seagulls: Isolation and Description of Aciduricobacillus qingdaonensis gen. nov., sp. nov., a Rare Obligately Uric Acid-utilizing Member in the Family Bacillaceae.</title>
        <authorList>
            <person name="Liu W."/>
            <person name="Wang B."/>
        </authorList>
    </citation>
    <scope>NUCLEOTIDE SEQUENCE</scope>
    <source>
        <strain evidence="3">44XB</strain>
    </source>
</reference>
<gene>
    <name evidence="3" type="ORF">QR721_13460</name>
</gene>
<evidence type="ECO:0000259" key="2">
    <source>
        <dbReference type="Pfam" id="PF12638"/>
    </source>
</evidence>
<sequence length="153" mass="17919">MSKFNSEKLFTEYRDGVTASRPIIPRKYTLTHSDYTGELFLTIGTEIAWEQVNPDMRDEVIGEWKAKGNCLHYNVFLYIDQGEHDLNTATTRNEIFRRELPLALTAIQYGDRALFDCYSELNHAPIIVYFLSNYPQFARRENWGSFSLYSNKQ</sequence>
<keyword evidence="4" id="KW-1185">Reference proteome</keyword>
<name>A0ABY9KUQ5_9BACI</name>
<dbReference type="Pfam" id="PF12638">
    <property type="entry name" value="Staygreen"/>
    <property type="match status" value="1"/>
</dbReference>
<dbReference type="PANTHER" id="PTHR31750:SF4">
    <property type="entry name" value="LP06106P"/>
    <property type="match status" value="1"/>
</dbReference>